<feature type="transmembrane region" description="Helical" evidence="1">
    <location>
        <begin position="123"/>
        <end position="143"/>
    </location>
</feature>
<evidence type="ECO:0000313" key="3">
    <source>
        <dbReference type="Proteomes" id="UP000183816"/>
    </source>
</evidence>
<keyword evidence="1" id="KW-0812">Transmembrane</keyword>
<sequence length="180" mass="20960">MLTDNTKVTLVKKDDYYLYGDSLTGGFYKVFETKQLIINKYKQVIFYIIGATVVKQLERLYLSISSMGLNSCLLLVVMILISFKSYQQLIEWQDEIDFEKVQIPQNQVALIAEDAAKSLKQNLILVVILITLWGMVSFFFLIFSSTFFLVISLVLWYVLTLIVPTIHLCKRKYFIKEKLQ</sequence>
<dbReference type="GO" id="GO:0006629">
    <property type="term" value="P:lipid metabolic process"/>
    <property type="evidence" value="ECO:0007669"/>
    <property type="project" value="InterPro"/>
</dbReference>
<dbReference type="Proteomes" id="UP000183816">
    <property type="component" value="Unassembled WGS sequence"/>
</dbReference>
<dbReference type="PROSITE" id="PS01098">
    <property type="entry name" value="LIPASE_GDSL_SER"/>
    <property type="match status" value="1"/>
</dbReference>
<feature type="transmembrane region" description="Helical" evidence="1">
    <location>
        <begin position="149"/>
        <end position="169"/>
    </location>
</feature>
<accession>A0A1H0MC47</accession>
<dbReference type="GO" id="GO:0016298">
    <property type="term" value="F:lipase activity"/>
    <property type="evidence" value="ECO:0007669"/>
    <property type="project" value="InterPro"/>
</dbReference>
<dbReference type="AlphaFoldDB" id="A0A1H0MC47"/>
<feature type="transmembrane region" description="Helical" evidence="1">
    <location>
        <begin position="60"/>
        <end position="83"/>
    </location>
</feature>
<evidence type="ECO:0000313" key="2">
    <source>
        <dbReference type="EMBL" id="SDO77816.1"/>
    </source>
</evidence>
<keyword evidence="1" id="KW-1133">Transmembrane helix</keyword>
<dbReference type="InterPro" id="IPR008265">
    <property type="entry name" value="Lipase_GDSL_AS"/>
</dbReference>
<evidence type="ECO:0000256" key="1">
    <source>
        <dbReference type="SAM" id="Phobius"/>
    </source>
</evidence>
<protein>
    <submittedName>
        <fullName evidence="2">Uncharacterized protein</fullName>
    </submittedName>
</protein>
<organism evidence="2 3">
    <name type="scientific">Streptococcus equinus</name>
    <name type="common">Streptococcus bovis</name>
    <dbReference type="NCBI Taxonomy" id="1335"/>
    <lineage>
        <taxon>Bacteria</taxon>
        <taxon>Bacillati</taxon>
        <taxon>Bacillota</taxon>
        <taxon>Bacilli</taxon>
        <taxon>Lactobacillales</taxon>
        <taxon>Streptococcaceae</taxon>
        <taxon>Streptococcus</taxon>
    </lineage>
</organism>
<reference evidence="2 3" key="1">
    <citation type="submission" date="2016-10" db="EMBL/GenBank/DDBJ databases">
        <authorList>
            <person name="de Groot N.N."/>
        </authorList>
    </citation>
    <scope>NUCLEOTIDE SEQUENCE [LARGE SCALE GENOMIC DNA]</scope>
    <source>
        <strain evidence="2 3">Sb04</strain>
    </source>
</reference>
<keyword evidence="1" id="KW-0472">Membrane</keyword>
<dbReference type="EMBL" id="FNJK01000002">
    <property type="protein sequence ID" value="SDO77816.1"/>
    <property type="molecule type" value="Genomic_DNA"/>
</dbReference>
<gene>
    <name evidence="2" type="ORF">SAMN05216347_102277</name>
</gene>
<proteinExistence type="predicted"/>
<name>A0A1H0MC47_STREI</name>